<sequence>MMPSDSWKSNAGRGRARAPASEEAWQEMVVLLQACSARARSSSSAASPNGEFYIWQWRVGVPHDAGMYLWMDGWMYEGEWWHGPGQVLLAVGPGVTLEGEFKDGFMDGDDTYTAAAGDRYKGSWSMKLKHGNDRKNYVNGDQ</sequence>
<dbReference type="Gramene" id="TraesLDM4B03G02244260.1">
    <property type="protein sequence ID" value="TraesLDM4B03G02244260.1"/>
    <property type="gene ID" value="TraesLDM4B03G02244260"/>
</dbReference>
<dbReference type="AlphaFoldDB" id="A0A3B6IKF0"/>
<dbReference type="GeneID" id="123090956"/>
<dbReference type="Gramene" id="TraesJAG4B03G02243960.1">
    <property type="protein sequence ID" value="TraesJAG4B03G02243960.1"/>
    <property type="gene ID" value="TraesJAG4B03G02243960"/>
</dbReference>
<dbReference type="EnsemblPlants" id="TraesCS4B02G059200.1">
    <property type="protein sequence ID" value="TraesCS4B02G059200.1"/>
    <property type="gene ID" value="TraesCS4B02G059200"/>
</dbReference>
<reference evidence="1" key="1">
    <citation type="submission" date="2018-08" db="EMBL/GenBank/DDBJ databases">
        <authorList>
            <person name="Rossello M."/>
        </authorList>
    </citation>
    <scope>NUCLEOTIDE SEQUENCE [LARGE SCALE GENOMIC DNA]</scope>
    <source>
        <strain evidence="1">cv. Chinese Spring</strain>
    </source>
</reference>
<dbReference type="Gramene" id="TraesLAC4B03G02198160.1">
    <property type="protein sequence ID" value="TraesLAC4B03G02198160.1"/>
    <property type="gene ID" value="TraesLAC4B03G02198160"/>
</dbReference>
<dbReference type="Gramene" id="TraesCS4B02G059200.1">
    <property type="protein sequence ID" value="TraesCS4B02G059200.1"/>
    <property type="gene ID" value="TraesCS4B02G059200"/>
</dbReference>
<dbReference type="Gramene" id="TraesSTA4B03G02239500.1">
    <property type="protein sequence ID" value="TraesSTA4B03G02239500.1"/>
    <property type="gene ID" value="TraesSTA4B03G02239500"/>
</dbReference>
<name>A0A3B6IKF0_WHEAT</name>
<dbReference type="PaxDb" id="4565-Traes_4BS_B4E081148.1"/>
<accession>A0A3B6IKF0</accession>
<evidence type="ECO:0000313" key="1">
    <source>
        <dbReference type="EnsemblPlants" id="TraesCS4B02G059200.1"/>
    </source>
</evidence>
<dbReference type="Gramene" id="TraesMAC4B03G02243830.1">
    <property type="protein sequence ID" value="TraesMAC4B03G02243830.1"/>
    <property type="gene ID" value="TraesMAC4B03G02243830"/>
</dbReference>
<dbReference type="SUPFAM" id="SSF82185">
    <property type="entry name" value="Histone H3 K4-specific methyltransferase SET7/9 N-terminal domain"/>
    <property type="match status" value="1"/>
</dbReference>
<dbReference type="Gramene" id="TraesCAD_scaffold_011049_01G000300.1">
    <property type="protein sequence ID" value="TraesCAD_scaffold_011049_01G000300.1"/>
    <property type="gene ID" value="TraesCAD_scaffold_011049_01G000300"/>
</dbReference>
<dbReference type="PANTHER" id="PTHR23084">
    <property type="entry name" value="PHOSPHATIDYLINOSITOL-4-PHOSPHATE 5-KINASE RELATED"/>
    <property type="match status" value="1"/>
</dbReference>
<dbReference type="Gramene" id="TraesCS4B03G0128400.1">
    <property type="protein sequence ID" value="TraesCS4B03G0128400.1.CDS"/>
    <property type="gene ID" value="TraesCS4B03G0128400"/>
</dbReference>
<reference evidence="1" key="2">
    <citation type="submission" date="2018-10" db="UniProtKB">
        <authorList>
            <consortium name="EnsemblPlants"/>
        </authorList>
    </citation>
    <scope>IDENTIFICATION</scope>
</reference>
<dbReference type="RefSeq" id="XP_044368262.1">
    <property type="nucleotide sequence ID" value="XM_044512327.1"/>
</dbReference>
<organism evidence="1">
    <name type="scientific">Triticum aestivum</name>
    <name type="common">Wheat</name>
    <dbReference type="NCBI Taxonomy" id="4565"/>
    <lineage>
        <taxon>Eukaryota</taxon>
        <taxon>Viridiplantae</taxon>
        <taxon>Streptophyta</taxon>
        <taxon>Embryophyta</taxon>
        <taxon>Tracheophyta</taxon>
        <taxon>Spermatophyta</taxon>
        <taxon>Magnoliopsida</taxon>
        <taxon>Liliopsida</taxon>
        <taxon>Poales</taxon>
        <taxon>Poaceae</taxon>
        <taxon>BOP clade</taxon>
        <taxon>Pooideae</taxon>
        <taxon>Triticodae</taxon>
        <taxon>Triticeae</taxon>
        <taxon>Triticinae</taxon>
        <taxon>Triticum</taxon>
    </lineage>
</organism>
<dbReference type="Gramene" id="TraesWEE_scaffold_065188_01G000100.1">
    <property type="protein sequence ID" value="TraesWEE_scaffold_065188_01G000100.1"/>
    <property type="gene ID" value="TraesWEE_scaffold_065188_01G000100"/>
</dbReference>
<dbReference type="Proteomes" id="UP000019116">
    <property type="component" value="Chromosome 4B"/>
</dbReference>
<dbReference type="Gramene" id="TraesNOR4B03G02261530.1">
    <property type="protein sequence ID" value="TraesNOR4B03G02261530.1"/>
    <property type="gene ID" value="TraesNOR4B03G02261530"/>
</dbReference>
<keyword evidence="2" id="KW-1185">Reference proteome</keyword>
<dbReference type="OrthoDB" id="1707155at2759"/>
<dbReference type="Gramene" id="TraesROB_scaffold_036282_01G000300.1">
    <property type="protein sequence ID" value="TraesROB_scaffold_036282_01G000300.1"/>
    <property type="gene ID" value="TraesROB_scaffold_036282_01G000300"/>
</dbReference>
<dbReference type="SMR" id="A0A3B6IKF0"/>
<proteinExistence type="predicted"/>
<protein>
    <submittedName>
        <fullName evidence="1">Uncharacterized protein</fullName>
    </submittedName>
</protein>
<evidence type="ECO:0000313" key="2">
    <source>
        <dbReference type="Proteomes" id="UP000019116"/>
    </source>
</evidence>
<dbReference type="Gramene" id="TraesSYM4B03G02270770.1">
    <property type="protein sequence ID" value="TraesSYM4B03G02270770.1"/>
    <property type="gene ID" value="TraesSYM4B03G02270770"/>
</dbReference>
<dbReference type="Gramene" id="TraesCLE_scaffold_048613_01G000100.1">
    <property type="protein sequence ID" value="TraesCLE_scaffold_048613_01G000100.1"/>
    <property type="gene ID" value="TraesCLE_scaffold_048613_01G000100"/>
</dbReference>
<dbReference type="STRING" id="4565.A0A3B6IKF0"/>
<dbReference type="PANTHER" id="PTHR23084:SF263">
    <property type="entry name" value="MORN REPEAT-CONTAINING PROTEIN 1"/>
    <property type="match status" value="1"/>
</dbReference>
<gene>
    <name evidence="1" type="primary">LOC123090956</name>
</gene>
<dbReference type="Gramene" id="TraesJUL4B03G02265330.1">
    <property type="protein sequence ID" value="TraesJUL4B03G02265330.1"/>
    <property type="gene ID" value="TraesJUL4B03G02265330"/>
</dbReference>